<comment type="caution">
    <text evidence="3">The sequence shown here is derived from an EMBL/GenBank/DDBJ whole genome shotgun (WGS) entry which is preliminary data.</text>
</comment>
<accession>A0ABU3PU01</accession>
<keyword evidence="2" id="KW-0472">Membrane</keyword>
<dbReference type="Gene3D" id="1.10.1760.20">
    <property type="match status" value="1"/>
</dbReference>
<reference evidence="3 4" key="1">
    <citation type="submission" date="2023-08" db="EMBL/GenBank/DDBJ databases">
        <title>Nocardioides seae sp. nov., a bacterium isolated from a soil.</title>
        <authorList>
            <person name="Wang X."/>
        </authorList>
    </citation>
    <scope>NUCLEOTIDE SEQUENCE [LARGE SCALE GENOMIC DNA]</scope>
    <source>
        <strain evidence="3 4">YZH12</strain>
    </source>
</reference>
<evidence type="ECO:0000313" key="4">
    <source>
        <dbReference type="Proteomes" id="UP001268542"/>
    </source>
</evidence>
<dbReference type="RefSeq" id="WP_315732099.1">
    <property type="nucleotide sequence ID" value="NZ_JAVYII010000002.1"/>
</dbReference>
<feature type="transmembrane region" description="Helical" evidence="2">
    <location>
        <begin position="305"/>
        <end position="327"/>
    </location>
</feature>
<protein>
    <recommendedName>
        <fullName evidence="5">ECF transporter S component</fullName>
    </recommendedName>
</protein>
<keyword evidence="2" id="KW-0812">Transmembrane</keyword>
<evidence type="ECO:0000256" key="2">
    <source>
        <dbReference type="SAM" id="Phobius"/>
    </source>
</evidence>
<evidence type="ECO:0000256" key="1">
    <source>
        <dbReference type="SAM" id="MobiDB-lite"/>
    </source>
</evidence>
<name>A0ABU3PU01_9ACTN</name>
<feature type="transmembrane region" description="Helical" evidence="2">
    <location>
        <begin position="161"/>
        <end position="180"/>
    </location>
</feature>
<feature type="transmembrane region" description="Helical" evidence="2">
    <location>
        <begin position="187"/>
        <end position="208"/>
    </location>
</feature>
<keyword evidence="2" id="KW-1133">Transmembrane helix</keyword>
<evidence type="ECO:0000313" key="3">
    <source>
        <dbReference type="EMBL" id="MDT9592676.1"/>
    </source>
</evidence>
<sequence>MSDPAAPGDDPAPATFDQIAADLQALRAAAGHPSYAEIVRLVGLQRDRTGGGPVRPGRTTVYEVFRPGRRRVDARLVGEIVRALGGTAEEAAGWEERCRRARAHVDAGVAAPPSEPPDAPPPAAEPIPAAEPTGPPALPEPSDGPAPAPRRGGRRTPSRTAVALLVLACVALNLLGRAVVDVAAVPLFLDMAGTAVAAVLLGPWWGVLVAVATNVGGTAISGWVSLPFVVVNVVGALLWGYGVRRFDAAASIQRFFVLTLVVAVACTAVASPIVLLVFDGEVGHGADVVIATIGETYDNLVASVLSANLLVSFADKLICGFVALVALEAARSRWSTTPAPPELRR</sequence>
<evidence type="ECO:0008006" key="5">
    <source>
        <dbReference type="Google" id="ProtNLM"/>
    </source>
</evidence>
<feature type="transmembrane region" description="Helical" evidence="2">
    <location>
        <begin position="220"/>
        <end position="243"/>
    </location>
</feature>
<feature type="region of interest" description="Disordered" evidence="1">
    <location>
        <begin position="108"/>
        <end position="155"/>
    </location>
</feature>
<feature type="compositionally biased region" description="Pro residues" evidence="1">
    <location>
        <begin position="113"/>
        <end position="125"/>
    </location>
</feature>
<dbReference type="EMBL" id="JAVYII010000002">
    <property type="protein sequence ID" value="MDT9592676.1"/>
    <property type="molecule type" value="Genomic_DNA"/>
</dbReference>
<feature type="transmembrane region" description="Helical" evidence="2">
    <location>
        <begin position="255"/>
        <end position="278"/>
    </location>
</feature>
<proteinExistence type="predicted"/>
<organism evidence="3 4">
    <name type="scientific">Nocardioides imazamoxiresistens</name>
    <dbReference type="NCBI Taxonomy" id="3231893"/>
    <lineage>
        <taxon>Bacteria</taxon>
        <taxon>Bacillati</taxon>
        <taxon>Actinomycetota</taxon>
        <taxon>Actinomycetes</taxon>
        <taxon>Propionibacteriales</taxon>
        <taxon>Nocardioidaceae</taxon>
        <taxon>Nocardioides</taxon>
    </lineage>
</organism>
<dbReference type="Proteomes" id="UP001268542">
    <property type="component" value="Unassembled WGS sequence"/>
</dbReference>
<keyword evidence="4" id="KW-1185">Reference proteome</keyword>
<gene>
    <name evidence="3" type="ORF">RDV89_06340</name>
</gene>
<feature type="compositionally biased region" description="Pro residues" evidence="1">
    <location>
        <begin position="133"/>
        <end position="148"/>
    </location>
</feature>